<dbReference type="RefSeq" id="XP_040382520.1">
    <property type="nucleotide sequence ID" value="XM_040526586.1"/>
</dbReference>
<dbReference type="Pfam" id="PF02671">
    <property type="entry name" value="PAH"/>
    <property type="match status" value="1"/>
</dbReference>
<dbReference type="OrthoDB" id="1913924at2759"/>
<evidence type="ECO:0000256" key="1">
    <source>
        <dbReference type="ARBA" id="ARBA00004123"/>
    </source>
</evidence>
<dbReference type="STRING" id="4533.J3KVD5"/>
<dbReference type="AlphaFoldDB" id="J3KVD5"/>
<dbReference type="eggNOG" id="KOG4204">
    <property type="taxonomic scope" value="Eukaryota"/>
</dbReference>
<dbReference type="EnsemblPlants" id="OB0151G10010.1">
    <property type="protein sequence ID" value="OB0151G10010.1"/>
    <property type="gene ID" value="OB0151G10010"/>
</dbReference>
<name>J3KVD5_ORYBR</name>
<evidence type="ECO:0000256" key="2">
    <source>
        <dbReference type="ARBA" id="ARBA00023242"/>
    </source>
</evidence>
<keyword evidence="2 3" id="KW-0539">Nucleus</keyword>
<dbReference type="InterPro" id="IPR036600">
    <property type="entry name" value="PAH_sf"/>
</dbReference>
<dbReference type="HOGENOM" id="CLU_160983_0_0_1"/>
<dbReference type="FunFam" id="1.20.1160.11:FF:000001">
    <property type="entry name" value="Paired amphipathic helix protein Sin3"/>
    <property type="match status" value="1"/>
</dbReference>
<keyword evidence="5" id="KW-1185">Reference proteome</keyword>
<dbReference type="KEGG" id="obr:121055127"/>
<gene>
    <name evidence="4" type="primary">LOC121055127</name>
</gene>
<reference evidence="4" key="1">
    <citation type="submission" date="2015-06" db="UniProtKB">
        <authorList>
            <consortium name="EnsemblPlants"/>
        </authorList>
    </citation>
    <scope>IDENTIFICATION</scope>
</reference>
<proteinExistence type="predicted"/>
<dbReference type="OMA" id="HAFIHTM"/>
<dbReference type="PANTHER" id="PTHR12346">
    <property type="entry name" value="SIN3B-RELATED"/>
    <property type="match status" value="1"/>
</dbReference>
<dbReference type="Gene3D" id="1.20.1160.11">
    <property type="entry name" value="Paired amphipathic helix"/>
    <property type="match status" value="1"/>
</dbReference>
<evidence type="ECO:0000256" key="3">
    <source>
        <dbReference type="PROSITE-ProRule" id="PRU00810"/>
    </source>
</evidence>
<evidence type="ECO:0000313" key="4">
    <source>
        <dbReference type="EnsemblPlants" id="OB0151G10010.1"/>
    </source>
</evidence>
<comment type="subcellular location">
    <subcellularLocation>
        <location evidence="1 3">Nucleus</location>
    </subcellularLocation>
</comment>
<dbReference type="InterPro" id="IPR039774">
    <property type="entry name" value="Sin3-like"/>
</dbReference>
<accession>J3KVD5</accession>
<dbReference type="GO" id="GO:0005634">
    <property type="term" value="C:nucleus"/>
    <property type="evidence" value="ECO:0007669"/>
    <property type="project" value="UniProtKB-SubCell"/>
</dbReference>
<dbReference type="SUPFAM" id="SSF47762">
    <property type="entry name" value="PAH2 domain"/>
    <property type="match status" value="1"/>
</dbReference>
<dbReference type="GO" id="GO:0003714">
    <property type="term" value="F:transcription corepressor activity"/>
    <property type="evidence" value="ECO:0007669"/>
    <property type="project" value="InterPro"/>
</dbReference>
<dbReference type="Gramene" id="OB0151G10010.1">
    <property type="protein sequence ID" value="OB0151G10010.1"/>
    <property type="gene ID" value="OB0151G10010"/>
</dbReference>
<organism evidence="4">
    <name type="scientific">Oryza brachyantha</name>
    <name type="common">malo sina</name>
    <dbReference type="NCBI Taxonomy" id="4533"/>
    <lineage>
        <taxon>Eukaryota</taxon>
        <taxon>Viridiplantae</taxon>
        <taxon>Streptophyta</taxon>
        <taxon>Embryophyta</taxon>
        <taxon>Tracheophyta</taxon>
        <taxon>Spermatophyta</taxon>
        <taxon>Magnoliopsida</taxon>
        <taxon>Liliopsida</taxon>
        <taxon>Poales</taxon>
        <taxon>Poaceae</taxon>
        <taxon>BOP clade</taxon>
        <taxon>Oryzoideae</taxon>
        <taxon>Oryzeae</taxon>
        <taxon>Oryzinae</taxon>
        <taxon>Oryza</taxon>
    </lineage>
</organism>
<sequence length="94" mass="10914">MGFNRSLKPPTSKPMSAKVHRLTKEDALKYLGTIKNKLTDHPDKYYGFIYIMRDFSKGRINTRTVIDRVRVLFAGYPDLLHGFNKFLPRGLKVI</sequence>
<dbReference type="PROSITE" id="PS51477">
    <property type="entry name" value="PAH"/>
    <property type="match status" value="1"/>
</dbReference>
<protein>
    <submittedName>
        <fullName evidence="4">Uncharacterized protein</fullName>
    </submittedName>
</protein>
<dbReference type="Proteomes" id="UP000006038">
    <property type="component" value="Unassembled WGS sequence"/>
</dbReference>
<evidence type="ECO:0000313" key="5">
    <source>
        <dbReference type="Proteomes" id="UP000006038"/>
    </source>
</evidence>
<dbReference type="InterPro" id="IPR003822">
    <property type="entry name" value="PAH"/>
</dbReference>
<dbReference type="GeneID" id="121055127"/>